<proteinExistence type="inferred from homology"/>
<dbReference type="FunFam" id="3.40.50.2020:FF:000006">
    <property type="entry name" value="Hypoxanthine phosphoribosyltransferase"/>
    <property type="match status" value="1"/>
</dbReference>
<evidence type="ECO:0000313" key="14">
    <source>
        <dbReference type="EMBL" id="GAG43906.1"/>
    </source>
</evidence>
<feature type="domain" description="Phosphoribosyltransferase" evidence="13">
    <location>
        <begin position="11"/>
        <end position="158"/>
    </location>
</feature>
<dbReference type="SUPFAM" id="SSF53271">
    <property type="entry name" value="PRTase-like"/>
    <property type="match status" value="1"/>
</dbReference>
<gene>
    <name evidence="14" type="ORF">S01H1_83272</name>
</gene>
<evidence type="ECO:0000256" key="10">
    <source>
        <dbReference type="ARBA" id="ARBA00022726"/>
    </source>
</evidence>
<reference evidence="14" key="1">
    <citation type="journal article" date="2014" name="Front. Microbiol.">
        <title>High frequency of phylogenetically diverse reductive dehalogenase-homologous genes in deep subseafloor sedimentary metagenomes.</title>
        <authorList>
            <person name="Kawai M."/>
            <person name="Futagami T."/>
            <person name="Toyoda A."/>
            <person name="Takaki Y."/>
            <person name="Nishi S."/>
            <person name="Hori S."/>
            <person name="Arai W."/>
            <person name="Tsubouchi T."/>
            <person name="Morono Y."/>
            <person name="Uchiyama I."/>
            <person name="Ito T."/>
            <person name="Fujiyama A."/>
            <person name="Inagaki F."/>
            <person name="Takami H."/>
        </authorList>
    </citation>
    <scope>NUCLEOTIDE SEQUENCE</scope>
    <source>
        <strain evidence="14">Expedition CK06-06</strain>
    </source>
</reference>
<keyword evidence="10" id="KW-0660">Purine salvage</keyword>
<comment type="cofactor">
    <cofactor evidence="1">
        <name>Mg(2+)</name>
        <dbReference type="ChEBI" id="CHEBI:18420"/>
    </cofactor>
</comment>
<dbReference type="PANTHER" id="PTHR43340:SF1">
    <property type="entry name" value="HYPOXANTHINE PHOSPHORIBOSYLTRANSFERASE"/>
    <property type="match status" value="1"/>
</dbReference>
<dbReference type="CDD" id="cd06223">
    <property type="entry name" value="PRTases_typeI"/>
    <property type="match status" value="1"/>
</dbReference>
<dbReference type="Pfam" id="PF00156">
    <property type="entry name" value="Pribosyltran"/>
    <property type="match status" value="1"/>
</dbReference>
<dbReference type="GO" id="GO:0005829">
    <property type="term" value="C:cytosol"/>
    <property type="evidence" value="ECO:0007669"/>
    <property type="project" value="TreeGrafter"/>
</dbReference>
<organism evidence="14">
    <name type="scientific">marine sediment metagenome</name>
    <dbReference type="NCBI Taxonomy" id="412755"/>
    <lineage>
        <taxon>unclassified sequences</taxon>
        <taxon>metagenomes</taxon>
        <taxon>ecological metagenomes</taxon>
    </lineage>
</organism>
<keyword evidence="12" id="KW-0460">Magnesium</keyword>
<dbReference type="PANTHER" id="PTHR43340">
    <property type="entry name" value="HYPOXANTHINE-GUANINE PHOSPHORIBOSYLTRANSFERASE"/>
    <property type="match status" value="1"/>
</dbReference>
<comment type="caution">
    <text evidence="14">The sequence shown here is derived from an EMBL/GenBank/DDBJ whole genome shotgun (WGS) entry which is preliminary data.</text>
</comment>
<evidence type="ECO:0000256" key="9">
    <source>
        <dbReference type="ARBA" id="ARBA00022723"/>
    </source>
</evidence>
<evidence type="ECO:0000256" key="6">
    <source>
        <dbReference type="ARBA" id="ARBA00022490"/>
    </source>
</evidence>
<dbReference type="InterPro" id="IPR005904">
    <property type="entry name" value="Hxn_phspho_trans"/>
</dbReference>
<dbReference type="InterPro" id="IPR029057">
    <property type="entry name" value="PRTase-like"/>
</dbReference>
<dbReference type="NCBIfam" id="TIGR01203">
    <property type="entry name" value="HGPRTase"/>
    <property type="match status" value="1"/>
</dbReference>
<evidence type="ECO:0000256" key="12">
    <source>
        <dbReference type="ARBA" id="ARBA00022842"/>
    </source>
</evidence>
<accession>X0Z5X2</accession>
<evidence type="ECO:0000256" key="4">
    <source>
        <dbReference type="ARBA" id="ARBA00008391"/>
    </source>
</evidence>
<sequence length="162" mass="18473">MSELEILYSPEEIDAAVRRLAQEINRDYQGKSPLLIGMLKGCFVFMADLVRHLEMPLEIDFVQLSSYGRGRKESSGRVKTVQGLRTPVEGRDVIIVEDIVDTGITLDHVLSRLWKEKPSSVKICALFNKPERREVTVPIDYLGLRVPNVFIVGYGLDYDEKY</sequence>
<feature type="non-terminal residue" evidence="14">
    <location>
        <position position="162"/>
    </location>
</feature>
<evidence type="ECO:0000256" key="2">
    <source>
        <dbReference type="ARBA" id="ARBA00004496"/>
    </source>
</evidence>
<dbReference type="Gene3D" id="3.40.50.2020">
    <property type="match status" value="1"/>
</dbReference>
<evidence type="ECO:0000256" key="11">
    <source>
        <dbReference type="ARBA" id="ARBA00022741"/>
    </source>
</evidence>
<dbReference type="GO" id="GO:0000287">
    <property type="term" value="F:magnesium ion binding"/>
    <property type="evidence" value="ECO:0007669"/>
    <property type="project" value="TreeGrafter"/>
</dbReference>
<name>X0Z5X2_9ZZZZ</name>
<evidence type="ECO:0000256" key="1">
    <source>
        <dbReference type="ARBA" id="ARBA00001946"/>
    </source>
</evidence>
<comment type="similarity">
    <text evidence="4">Belongs to the purine/pyrimidine phosphoribosyltransferase family.</text>
</comment>
<keyword evidence="9" id="KW-0479">Metal-binding</keyword>
<dbReference type="GO" id="GO:0000166">
    <property type="term" value="F:nucleotide binding"/>
    <property type="evidence" value="ECO:0007669"/>
    <property type="project" value="UniProtKB-KW"/>
</dbReference>
<evidence type="ECO:0000256" key="8">
    <source>
        <dbReference type="ARBA" id="ARBA00022679"/>
    </source>
</evidence>
<keyword evidence="8" id="KW-0808">Transferase</keyword>
<comment type="pathway">
    <text evidence="3">Purine metabolism; IMP biosynthesis via salvage pathway; IMP from hypoxanthine: step 1/1.</text>
</comment>
<keyword evidence="7" id="KW-0328">Glycosyltransferase</keyword>
<dbReference type="GO" id="GO:0004422">
    <property type="term" value="F:hypoxanthine phosphoribosyltransferase activity"/>
    <property type="evidence" value="ECO:0007669"/>
    <property type="project" value="InterPro"/>
</dbReference>
<evidence type="ECO:0000256" key="7">
    <source>
        <dbReference type="ARBA" id="ARBA00022676"/>
    </source>
</evidence>
<dbReference type="AlphaFoldDB" id="X0Z5X2"/>
<protein>
    <recommendedName>
        <fullName evidence="5">hypoxanthine phosphoribosyltransferase</fullName>
        <ecNumber evidence="5">2.4.2.8</ecNumber>
    </recommendedName>
</protein>
<dbReference type="GO" id="GO:0006178">
    <property type="term" value="P:guanine salvage"/>
    <property type="evidence" value="ECO:0007669"/>
    <property type="project" value="TreeGrafter"/>
</dbReference>
<dbReference type="EC" id="2.4.2.8" evidence="5"/>
<dbReference type="GO" id="GO:0046100">
    <property type="term" value="P:hypoxanthine metabolic process"/>
    <property type="evidence" value="ECO:0007669"/>
    <property type="project" value="TreeGrafter"/>
</dbReference>
<dbReference type="InterPro" id="IPR050408">
    <property type="entry name" value="HGPRT"/>
</dbReference>
<dbReference type="GO" id="GO:0032264">
    <property type="term" value="P:IMP salvage"/>
    <property type="evidence" value="ECO:0007669"/>
    <property type="project" value="TreeGrafter"/>
</dbReference>
<evidence type="ECO:0000256" key="5">
    <source>
        <dbReference type="ARBA" id="ARBA00011895"/>
    </source>
</evidence>
<evidence type="ECO:0000256" key="3">
    <source>
        <dbReference type="ARBA" id="ARBA00004669"/>
    </source>
</evidence>
<dbReference type="GO" id="GO:0032263">
    <property type="term" value="P:GMP salvage"/>
    <property type="evidence" value="ECO:0007669"/>
    <property type="project" value="TreeGrafter"/>
</dbReference>
<keyword evidence="11" id="KW-0547">Nucleotide-binding</keyword>
<dbReference type="EMBL" id="BARS01056581">
    <property type="protein sequence ID" value="GAG43906.1"/>
    <property type="molecule type" value="Genomic_DNA"/>
</dbReference>
<dbReference type="GO" id="GO:0006166">
    <property type="term" value="P:purine ribonucleoside salvage"/>
    <property type="evidence" value="ECO:0007669"/>
    <property type="project" value="UniProtKB-KW"/>
</dbReference>
<comment type="subcellular location">
    <subcellularLocation>
        <location evidence="2">Cytoplasm</location>
    </subcellularLocation>
</comment>
<keyword evidence="6" id="KW-0963">Cytoplasm</keyword>
<dbReference type="InterPro" id="IPR000836">
    <property type="entry name" value="PRTase_dom"/>
</dbReference>
<evidence type="ECO:0000259" key="13">
    <source>
        <dbReference type="Pfam" id="PF00156"/>
    </source>
</evidence>